<evidence type="ECO:0000313" key="2">
    <source>
        <dbReference type="EMBL" id="QCS44751.1"/>
    </source>
</evidence>
<protein>
    <submittedName>
        <fullName evidence="2">Uncharacterized protein</fullName>
    </submittedName>
</protein>
<accession>A0A4P8WRK1</accession>
<dbReference type="AlphaFoldDB" id="A0A4P8WRK1"/>
<proteinExistence type="predicted"/>
<dbReference type="GeneID" id="40267803"/>
<feature type="transmembrane region" description="Helical" evidence="1">
    <location>
        <begin position="95"/>
        <end position="115"/>
    </location>
</feature>
<dbReference type="RefSeq" id="WP_138247148.1">
    <property type="nucleotide sequence ID" value="NZ_CP040331.1"/>
</dbReference>
<keyword evidence="1" id="KW-1133">Transmembrane helix</keyword>
<dbReference type="Proteomes" id="UP000302218">
    <property type="component" value="Plasmid pNVE500"/>
</dbReference>
<sequence length="444" mass="50682">MSLENIRWNRLAVILGGLCSFLLGVSLLSAYILEPEIPRLLYMSALLILTGIVPVGILVATIVRGILVHSIDIFHRIIDILSDYRIRSINFCKSNVSVVVFVMLFLSLVLIIYTYKEMPSSFSSGLIVIVPATVYYIYTEFLDQPSVLITSEVNSTVIPVTVPLHKEELKDFFNRGSIRAGPDAAGKFNPDNFTFEIEEGVELQLIKRGPILRPVVFQTVELENVGSATAEDAMIEFRVLDIPIDNNTFYGRWVTPDSPQHYDLLPGQSHEVSFSKTYITTRFFAGMGIVNTYQYPYDNIERDHFAYHPSISPEKGPSGALEYLPIFDSGDIDPRFFVPKEEAEKNDVIVETEQWNGREIIWNDKKNDREYEVEARVLADNYRSPWCEIETISIPTGPILDGLTNDNWHEVWEKPIYKELPPDIQDSIREWQRDGMAINRYAKI</sequence>
<name>A0A4P8WRK1_9EURY</name>
<dbReference type="KEGG" id="nvr:FEJ81_20980"/>
<geneLocation type="plasmid" evidence="3">
    <name>pnve500</name>
</geneLocation>
<gene>
    <name evidence="2" type="ORF">FEJ81_20980</name>
</gene>
<feature type="transmembrane region" description="Helical" evidence="1">
    <location>
        <begin position="12"/>
        <end position="33"/>
    </location>
</feature>
<keyword evidence="1" id="KW-0472">Membrane</keyword>
<organism evidence="2 3">
    <name type="scientific">Natrinema versiforme</name>
    <dbReference type="NCBI Taxonomy" id="88724"/>
    <lineage>
        <taxon>Archaea</taxon>
        <taxon>Methanobacteriati</taxon>
        <taxon>Methanobacteriota</taxon>
        <taxon>Stenosarchaea group</taxon>
        <taxon>Halobacteria</taxon>
        <taxon>Halobacteriales</taxon>
        <taxon>Natrialbaceae</taxon>
        <taxon>Natrinema</taxon>
    </lineage>
</organism>
<reference evidence="3" key="1">
    <citation type="submission" date="2019-05" db="EMBL/GenBank/DDBJ databases">
        <title>Genome sequence and methylation pattern of the halophilic Archaeon Natrinema versiforme BOL5-4.</title>
        <authorList>
            <person name="DasSarma P."/>
            <person name="Anton B.P."/>
            <person name="DasSarma S.L."/>
            <person name="Martinez F.L."/>
            <person name="Guzman D."/>
            <person name="Roberts R.J."/>
            <person name="DasSarma S."/>
        </authorList>
    </citation>
    <scope>NUCLEOTIDE SEQUENCE [LARGE SCALE GENOMIC DNA]</scope>
    <source>
        <strain evidence="3">BOL5-4</strain>
        <plasmid evidence="3">pnve500</plasmid>
    </source>
</reference>
<dbReference type="EMBL" id="CP040331">
    <property type="protein sequence ID" value="QCS44751.1"/>
    <property type="molecule type" value="Genomic_DNA"/>
</dbReference>
<keyword evidence="2" id="KW-0614">Plasmid</keyword>
<evidence type="ECO:0000256" key="1">
    <source>
        <dbReference type="SAM" id="Phobius"/>
    </source>
</evidence>
<keyword evidence="1" id="KW-0812">Transmembrane</keyword>
<evidence type="ECO:0000313" key="3">
    <source>
        <dbReference type="Proteomes" id="UP000302218"/>
    </source>
</evidence>
<feature type="transmembrane region" description="Helical" evidence="1">
    <location>
        <begin position="45"/>
        <end position="67"/>
    </location>
</feature>